<feature type="region of interest" description="Disordered" evidence="1">
    <location>
        <begin position="1"/>
        <end position="43"/>
    </location>
</feature>
<feature type="compositionally biased region" description="Acidic residues" evidence="1">
    <location>
        <begin position="34"/>
        <end position="43"/>
    </location>
</feature>
<dbReference type="EMBL" id="BMAT01003379">
    <property type="protein sequence ID" value="GFS24405.1"/>
    <property type="molecule type" value="Genomic_DNA"/>
</dbReference>
<name>A0AAV4JPU3_9GAST</name>
<feature type="compositionally biased region" description="Polar residues" evidence="1">
    <location>
        <begin position="92"/>
        <end position="103"/>
    </location>
</feature>
<organism evidence="2 3">
    <name type="scientific">Elysia marginata</name>
    <dbReference type="NCBI Taxonomy" id="1093978"/>
    <lineage>
        <taxon>Eukaryota</taxon>
        <taxon>Metazoa</taxon>
        <taxon>Spiralia</taxon>
        <taxon>Lophotrochozoa</taxon>
        <taxon>Mollusca</taxon>
        <taxon>Gastropoda</taxon>
        <taxon>Heterobranchia</taxon>
        <taxon>Euthyneura</taxon>
        <taxon>Panpulmonata</taxon>
        <taxon>Sacoglossa</taxon>
        <taxon>Placobranchoidea</taxon>
        <taxon>Plakobranchidae</taxon>
        <taxon>Elysia</taxon>
    </lineage>
</organism>
<proteinExistence type="predicted"/>
<feature type="region of interest" description="Disordered" evidence="1">
    <location>
        <begin position="129"/>
        <end position="190"/>
    </location>
</feature>
<reference evidence="2 3" key="1">
    <citation type="journal article" date="2021" name="Elife">
        <title>Chloroplast acquisition without the gene transfer in kleptoplastic sea slugs, Plakobranchus ocellatus.</title>
        <authorList>
            <person name="Maeda T."/>
            <person name="Takahashi S."/>
            <person name="Yoshida T."/>
            <person name="Shimamura S."/>
            <person name="Takaki Y."/>
            <person name="Nagai Y."/>
            <person name="Toyoda A."/>
            <person name="Suzuki Y."/>
            <person name="Arimoto A."/>
            <person name="Ishii H."/>
            <person name="Satoh N."/>
            <person name="Nishiyama T."/>
            <person name="Hasebe M."/>
            <person name="Maruyama T."/>
            <person name="Minagawa J."/>
            <person name="Obokata J."/>
            <person name="Shigenobu S."/>
        </authorList>
    </citation>
    <scope>NUCLEOTIDE SEQUENCE [LARGE SCALE GENOMIC DNA]</scope>
</reference>
<feature type="region of interest" description="Disordered" evidence="1">
    <location>
        <begin position="299"/>
        <end position="327"/>
    </location>
</feature>
<sequence length="570" mass="60335">MQLAASKPIPSDGHVEAAGLEKDRDTTGEGSKEEDNEDCWSDDDLFQDNSFLIEATQNPEKFINTSFDMSTKGSCISSSQSENLKSGPSAESRAQNVNQSPDSSFIPPSCAPRKVSALNKFTIPLSSSTSHIQAKPQISKNSTGAVKTVPSNKGTTIVTGRFPPHQNVSGRNPKLTSLSSDHKTFKGSSCQSNKAYNAKFTSSVNKFAGQSLPKSSSCNVSNNTVLTSQSQSLNSSTTIAKLPAGSQVKTSFRKFHSFQAELANKAGNPARTNGSLCSPQSNSFKRTLSFDSSCSAMSTSSNITTPVINSGPSNNNGSKPPMQSISSRNDKLFAVKSSSCANTNKGHAQTGAVPGATKQRATVPQPAAEDGFDLSLTEDVLQQLLEVDEVFDSQADILATGQPPVAAAAGNTTSSCVPSKTSPTSNGVINTAPSVTSLRVSSLRSNTPVRPFKQRRSLAQPSSSTPVKLARACPAGGKEDAATTSDSGTELFDSFLNEDVYESQILPFLEKIESESTTCPPDASGAPKNLAVPSNSPVKCSPEEIEQKRQAALQRRSLRLSQTNRKSSWR</sequence>
<comment type="caution">
    <text evidence="2">The sequence shown here is derived from an EMBL/GenBank/DDBJ whole genome shotgun (WGS) entry which is preliminary data.</text>
</comment>
<feature type="region of interest" description="Disordered" evidence="1">
    <location>
        <begin position="443"/>
        <end position="487"/>
    </location>
</feature>
<feature type="compositionally biased region" description="Polar residues" evidence="1">
    <location>
        <begin position="64"/>
        <end position="86"/>
    </location>
</feature>
<feature type="region of interest" description="Disordered" evidence="1">
    <location>
        <begin position="64"/>
        <end position="109"/>
    </location>
</feature>
<feature type="region of interest" description="Disordered" evidence="1">
    <location>
        <begin position="342"/>
        <end position="366"/>
    </location>
</feature>
<dbReference type="Proteomes" id="UP000762676">
    <property type="component" value="Unassembled WGS sequence"/>
</dbReference>
<gene>
    <name evidence="2" type="ORF">ElyMa_001663000</name>
</gene>
<feature type="compositionally biased region" description="Polar residues" evidence="1">
    <location>
        <begin position="299"/>
        <end position="308"/>
    </location>
</feature>
<protein>
    <submittedName>
        <fullName evidence="2">Uncharacterized protein</fullName>
    </submittedName>
</protein>
<feature type="compositionally biased region" description="Polar residues" evidence="1">
    <location>
        <begin position="129"/>
        <end position="158"/>
    </location>
</feature>
<keyword evidence="3" id="KW-1185">Reference proteome</keyword>
<evidence type="ECO:0000256" key="1">
    <source>
        <dbReference type="SAM" id="MobiDB-lite"/>
    </source>
</evidence>
<feature type="compositionally biased region" description="Polar residues" evidence="1">
    <location>
        <begin position="166"/>
        <end position="179"/>
    </location>
</feature>
<dbReference type="AlphaFoldDB" id="A0AAV4JPU3"/>
<feature type="compositionally biased region" description="Low complexity" evidence="1">
    <location>
        <begin position="550"/>
        <end position="562"/>
    </location>
</feature>
<feature type="compositionally biased region" description="Basic and acidic residues" evidence="1">
    <location>
        <begin position="13"/>
        <end position="33"/>
    </location>
</feature>
<accession>A0AAV4JPU3</accession>
<feature type="compositionally biased region" description="Low complexity" evidence="1">
    <location>
        <begin position="309"/>
        <end position="321"/>
    </location>
</feature>
<feature type="region of interest" description="Disordered" evidence="1">
    <location>
        <begin position="515"/>
        <end position="570"/>
    </location>
</feature>
<feature type="compositionally biased region" description="Polar residues" evidence="1">
    <location>
        <begin position="457"/>
        <end position="466"/>
    </location>
</feature>
<evidence type="ECO:0000313" key="2">
    <source>
        <dbReference type="EMBL" id="GFS24405.1"/>
    </source>
</evidence>
<evidence type="ECO:0000313" key="3">
    <source>
        <dbReference type="Proteomes" id="UP000762676"/>
    </source>
</evidence>